<evidence type="ECO:0000256" key="4">
    <source>
        <dbReference type="ARBA" id="ARBA00022982"/>
    </source>
</evidence>
<evidence type="ECO:0000256" key="1">
    <source>
        <dbReference type="ARBA" id="ARBA00022448"/>
    </source>
</evidence>
<protein>
    <recommendedName>
        <fullName evidence="7">Bacterioferritin-associated ferredoxin</fullName>
    </recommendedName>
</protein>
<organism evidence="10 11">
    <name type="scientific">Simonsiella muelleri ATCC 29453</name>
    <dbReference type="NCBI Taxonomy" id="641147"/>
    <lineage>
        <taxon>Bacteria</taxon>
        <taxon>Pseudomonadati</taxon>
        <taxon>Pseudomonadota</taxon>
        <taxon>Betaproteobacteria</taxon>
        <taxon>Neisseriales</taxon>
        <taxon>Neisseriaceae</taxon>
        <taxon>Simonsiella</taxon>
    </lineage>
</organism>
<dbReference type="RefSeq" id="WP_002642910.1">
    <property type="nucleotide sequence ID" value="NZ_CP019448.1"/>
</dbReference>
<dbReference type="Proteomes" id="UP000017813">
    <property type="component" value="Unassembled WGS sequence"/>
</dbReference>
<gene>
    <name evidence="10" type="ORF">HMPREF9021_01889</name>
</gene>
<evidence type="ECO:0000313" key="11">
    <source>
        <dbReference type="Proteomes" id="UP000017813"/>
    </source>
</evidence>
<dbReference type="AlphaFoldDB" id="V9HB30"/>
<evidence type="ECO:0000256" key="6">
    <source>
        <dbReference type="ARBA" id="ARBA00023014"/>
    </source>
</evidence>
<dbReference type="InterPro" id="IPR007419">
    <property type="entry name" value="BFD-like_2Fe2S-bd_dom"/>
</dbReference>
<dbReference type="STRING" id="641147.HMPREF9021_01889"/>
<reference evidence="10 11" key="1">
    <citation type="submission" date="2010-03" db="EMBL/GenBank/DDBJ databases">
        <authorList>
            <consortium name="The Broad Institute Genome Sequencing Platform"/>
            <person name="Ward D."/>
            <person name="Earl A."/>
            <person name="Feldgarden M."/>
            <person name="Gevers D."/>
            <person name="Young S."/>
            <person name="Zeng Q."/>
            <person name="Koehrsen M."/>
            <person name="Alvarado L."/>
            <person name="Berlin A.M."/>
            <person name="Borenstein D."/>
            <person name="Chapman S.B."/>
            <person name="Chen Z."/>
            <person name="Engels R."/>
            <person name="Freedman E."/>
            <person name="Gellesch M."/>
            <person name="Goldberg J."/>
            <person name="Griggs A."/>
            <person name="Gujja S."/>
            <person name="Heilman E.R."/>
            <person name="Heiman D.I."/>
            <person name="Hepburn T.A."/>
            <person name="Howarth C."/>
            <person name="Jen D."/>
            <person name="Larson L."/>
            <person name="Mehta T."/>
            <person name="Park D."/>
            <person name="Pearson M."/>
            <person name="Richards J."/>
            <person name="Roberts A."/>
            <person name="Saif S."/>
            <person name="Shea T.D."/>
            <person name="Shenoy N."/>
            <person name="Sisk P."/>
            <person name="Stolte C."/>
            <person name="Sykes S.N."/>
            <person name="Walk T."/>
            <person name="White J."/>
            <person name="Yandava C."/>
            <person name="Izard J."/>
            <person name="Baranova O.V."/>
            <person name="Blanton J.M."/>
            <person name="Tanner A.C."/>
            <person name="Dewhirst F."/>
            <person name="Haas B."/>
            <person name="Nusbaum C."/>
            <person name="Birren B."/>
        </authorList>
    </citation>
    <scope>NUCLEOTIDE SEQUENCE [LARGE SCALE GENOMIC DNA]</scope>
    <source>
        <strain evidence="10 11">ATCC 29453</strain>
    </source>
</reference>
<comment type="caution">
    <text evidence="10">The sequence shown here is derived from an EMBL/GenBank/DDBJ whole genome shotgun (WGS) entry which is preliminary data.</text>
</comment>
<evidence type="ECO:0000256" key="5">
    <source>
        <dbReference type="ARBA" id="ARBA00023004"/>
    </source>
</evidence>
<keyword evidence="4" id="KW-0249">Electron transport</keyword>
<dbReference type="PANTHER" id="PTHR37424">
    <property type="entry name" value="BACTERIOFERRITIN-ASSOCIATED FERREDOXIN"/>
    <property type="match status" value="1"/>
</dbReference>
<evidence type="ECO:0000256" key="3">
    <source>
        <dbReference type="ARBA" id="ARBA00022723"/>
    </source>
</evidence>
<accession>V9HB30</accession>
<dbReference type="EMBL" id="ADCY02000060">
    <property type="protein sequence ID" value="EFG30261.1"/>
    <property type="molecule type" value="Genomic_DNA"/>
</dbReference>
<dbReference type="Pfam" id="PF04324">
    <property type="entry name" value="Fer2_BFD"/>
    <property type="match status" value="1"/>
</dbReference>
<dbReference type="eggNOG" id="COG2906">
    <property type="taxonomic scope" value="Bacteria"/>
</dbReference>
<dbReference type="KEGG" id="smur:BWP33_03410"/>
<evidence type="ECO:0000256" key="7">
    <source>
        <dbReference type="ARBA" id="ARBA00039386"/>
    </source>
</evidence>
<dbReference type="InterPro" id="IPR041854">
    <property type="entry name" value="BFD-like_2Fe2S-bd_dom_sf"/>
</dbReference>
<evidence type="ECO:0000259" key="9">
    <source>
        <dbReference type="Pfam" id="PF04324"/>
    </source>
</evidence>
<keyword evidence="1" id="KW-0813">Transport</keyword>
<keyword evidence="2" id="KW-0001">2Fe-2S</keyword>
<keyword evidence="11" id="KW-1185">Reference proteome</keyword>
<keyword evidence="3" id="KW-0479">Metal-binding</keyword>
<proteinExistence type="inferred from homology"/>
<evidence type="ECO:0000256" key="8">
    <source>
        <dbReference type="ARBA" id="ARBA00046332"/>
    </source>
</evidence>
<dbReference type="Gene3D" id="1.10.10.1100">
    <property type="entry name" value="BFD-like [2Fe-2S]-binding domain"/>
    <property type="match status" value="1"/>
</dbReference>
<name>V9HB30_9NEIS</name>
<keyword evidence="5" id="KW-0408">Iron</keyword>
<evidence type="ECO:0000313" key="10">
    <source>
        <dbReference type="EMBL" id="EFG30261.1"/>
    </source>
</evidence>
<dbReference type="PANTHER" id="PTHR37424:SF1">
    <property type="entry name" value="BACTERIOFERRITIN-ASSOCIATED FERREDOXIN"/>
    <property type="match status" value="1"/>
</dbReference>
<keyword evidence="6" id="KW-0411">Iron-sulfur</keyword>
<dbReference type="OrthoDB" id="9815350at2"/>
<dbReference type="GO" id="GO:0051537">
    <property type="term" value="F:2 iron, 2 sulfur cluster binding"/>
    <property type="evidence" value="ECO:0007669"/>
    <property type="project" value="UniProtKB-KW"/>
</dbReference>
<evidence type="ECO:0000256" key="2">
    <source>
        <dbReference type="ARBA" id="ARBA00022714"/>
    </source>
</evidence>
<dbReference type="GO" id="GO:0046872">
    <property type="term" value="F:metal ion binding"/>
    <property type="evidence" value="ECO:0007669"/>
    <property type="project" value="UniProtKB-KW"/>
</dbReference>
<sequence length="68" mass="7032">MYVCICNAISDRQIQETVAAGATSLGDLQNQLGVATCCGCCAELASSYLSTNPAAAQTTITTQTSIQR</sequence>
<feature type="domain" description="BFD-like [2Fe-2S]-binding" evidence="9">
    <location>
        <begin position="2"/>
        <end position="50"/>
    </location>
</feature>
<comment type="similarity">
    <text evidence="8">Belongs to the Bfd family.</text>
</comment>
<dbReference type="InterPro" id="IPR052371">
    <property type="entry name" value="BFD-associated_ferredoxin"/>
</dbReference>
<reference evidence="10 11" key="2">
    <citation type="submission" date="2011-10" db="EMBL/GenBank/DDBJ databases">
        <title>The Genome Sequence of Simonsiella muelleri ATCC 29453.</title>
        <authorList>
            <consortium name="The Broad Institute Genome Sequencing Platform"/>
            <consortium name="The Broad Institute Genome Sequencing Center for Infectious Disease"/>
            <person name="Earl A."/>
            <person name="Ward D."/>
            <person name="Feldgarden M."/>
            <person name="Gevers D."/>
            <person name="Izard J."/>
            <person name="Baranova O.V."/>
            <person name="Blanton J.M."/>
            <person name="Tanner A.C."/>
            <person name="Dewhirst F."/>
            <person name="Young S.K."/>
            <person name="Zeng Q."/>
            <person name="Gargeya S."/>
            <person name="Fitzgerald M."/>
            <person name="Haas B."/>
            <person name="Abouelleil A."/>
            <person name="Alvarado L."/>
            <person name="Arachchi H.M."/>
            <person name="Berlin A."/>
            <person name="Brown A."/>
            <person name="Chapman S.B."/>
            <person name="Chen Z."/>
            <person name="Dunbar C."/>
            <person name="Freedman E."/>
            <person name="Gearin G."/>
            <person name="Goldberg J."/>
            <person name="Griggs A."/>
            <person name="Gujja S."/>
            <person name="Heiman D."/>
            <person name="Howarth C."/>
            <person name="Larson L."/>
            <person name="Lui A."/>
            <person name="MacDonald P.J.P."/>
            <person name="Montmayeur A."/>
            <person name="Murphy C."/>
            <person name="Neiman D."/>
            <person name="Pearson M."/>
            <person name="Priest M."/>
            <person name="Roberts A."/>
            <person name="Saif S."/>
            <person name="Shea T."/>
            <person name="Shenoy N."/>
            <person name="Sisk P."/>
            <person name="Stolte C."/>
            <person name="Sykes S."/>
            <person name="Wortman J."/>
            <person name="Nusbaum C."/>
            <person name="Birren B."/>
        </authorList>
    </citation>
    <scope>NUCLEOTIDE SEQUENCE [LARGE SCALE GENOMIC DNA]</scope>
    <source>
        <strain evidence="10 11">ATCC 29453</strain>
    </source>
</reference>
<dbReference type="HOGENOM" id="CLU_159205_3_3_4"/>